<keyword evidence="5" id="KW-1185">Reference proteome</keyword>
<dbReference type="PROSITE" id="PS50822">
    <property type="entry name" value="PIWI"/>
    <property type="match status" value="1"/>
</dbReference>
<dbReference type="Pfam" id="PF02170">
    <property type="entry name" value="PAZ"/>
    <property type="match status" value="1"/>
</dbReference>
<feature type="compositionally biased region" description="Basic residues" evidence="1">
    <location>
        <begin position="1"/>
        <end position="10"/>
    </location>
</feature>
<dbReference type="SUPFAM" id="SSF101690">
    <property type="entry name" value="PAZ domain"/>
    <property type="match status" value="1"/>
</dbReference>
<dbReference type="InterPro" id="IPR014811">
    <property type="entry name" value="ArgoL1"/>
</dbReference>
<dbReference type="SMART" id="SM01163">
    <property type="entry name" value="DUF1785"/>
    <property type="match status" value="1"/>
</dbReference>
<feature type="domain" description="Piwi" evidence="3">
    <location>
        <begin position="606"/>
        <end position="908"/>
    </location>
</feature>
<dbReference type="Pfam" id="PF16486">
    <property type="entry name" value="ArgoN"/>
    <property type="match status" value="1"/>
</dbReference>
<dbReference type="GO" id="GO:0003723">
    <property type="term" value="F:RNA binding"/>
    <property type="evidence" value="ECO:0007669"/>
    <property type="project" value="InterPro"/>
</dbReference>
<dbReference type="InterPro" id="IPR012337">
    <property type="entry name" value="RNaseH-like_sf"/>
</dbReference>
<protein>
    <submittedName>
        <fullName evidence="4">Stem cell self-renewal protein Piwi</fullName>
    </submittedName>
</protein>
<dbReference type="SMART" id="SM00950">
    <property type="entry name" value="Piwi"/>
    <property type="match status" value="1"/>
</dbReference>
<reference evidence="5" key="1">
    <citation type="submission" date="2017-03" db="EMBL/GenBank/DDBJ databases">
        <authorList>
            <person name="Sharma R."/>
            <person name="Thines M."/>
        </authorList>
    </citation>
    <scope>NUCLEOTIDE SEQUENCE [LARGE SCALE GENOMIC DNA]</scope>
</reference>
<dbReference type="InterPro" id="IPR003100">
    <property type="entry name" value="PAZ_dom"/>
</dbReference>
<dbReference type="Gene3D" id="3.30.420.10">
    <property type="entry name" value="Ribonuclease H-like superfamily/Ribonuclease H"/>
    <property type="match status" value="1"/>
</dbReference>
<accession>A0A1W5D0W7</accession>
<evidence type="ECO:0000259" key="3">
    <source>
        <dbReference type="PROSITE" id="PS50822"/>
    </source>
</evidence>
<dbReference type="InterPro" id="IPR003165">
    <property type="entry name" value="Piwi"/>
</dbReference>
<evidence type="ECO:0000256" key="1">
    <source>
        <dbReference type="SAM" id="MobiDB-lite"/>
    </source>
</evidence>
<evidence type="ECO:0000259" key="2">
    <source>
        <dbReference type="PROSITE" id="PS50821"/>
    </source>
</evidence>
<dbReference type="AlphaFoldDB" id="A0A1W5D0W7"/>
<feature type="region of interest" description="Disordered" evidence="1">
    <location>
        <begin position="909"/>
        <end position="941"/>
    </location>
</feature>
<dbReference type="PROSITE" id="PS50821">
    <property type="entry name" value="PAZ"/>
    <property type="match status" value="1"/>
</dbReference>
<feature type="region of interest" description="Disordered" evidence="1">
    <location>
        <begin position="1"/>
        <end position="55"/>
    </location>
</feature>
<dbReference type="Gene3D" id="2.170.260.10">
    <property type="entry name" value="paz domain"/>
    <property type="match status" value="1"/>
</dbReference>
<dbReference type="InterPro" id="IPR036085">
    <property type="entry name" value="PAZ_dom_sf"/>
</dbReference>
<dbReference type="EMBL" id="FWEW01001107">
    <property type="protein sequence ID" value="SLM36529.1"/>
    <property type="molecule type" value="Genomic_DNA"/>
</dbReference>
<sequence length="956" mass="106155">MPGAAKKRAKQDRQALASSGSNEGSTQASQTLVDPSTAGSYDGPSDVTRPVLRDPAREPVLVTSLNRNIDLPGTAYNLDRQYEVPAQLIRRPAQLNSSGKGIVVGINSYPITQFPTQTVYQYDVHIGTGVEKRGLISAVWASNAVKTVIGHGWIFDGNKIAWSLKDAKQELRVEVDLDVEKGMPARAEHPNHHKVVIRKTNAVNLGALSAYLDGKMSFDNSVLEAINFLDHLLREVPSKRLISIKRSFFARGMSQDQRVLLGGGVEAMKGVYQSIRAAHGAHLVVNADVSNTTFWSEAPLHILATQVTGASNPNDLVHKCKKVTKGFGQQPVESPAFKDLRKLKKIKVWAIHRAGEREKVYTIKQFSEMTARSYKFKCFIKASNKEEVITIEEYFQRRYNRTLDFPGLPLVETMKKGVLLPMEVLVVAPAQRYPYKLNETQTSNMIRFAVTKPSERLTAIEKGLKMLDWENDPAFKHYGLKIQGSMLKTNARLLTNPQVEFGSQNTVNPGVSGRWDLKGRKFLIPGASTDRPLRSWGVCRMNNGRDTVDLATAQKFIQALIAAYQAHGGFVENKKPVIIEGGDDAGKAVESIFNAAGNQAQLRPQMLVFMLPDKGAFQYLRIKKSSDCRYGIVSQCVQNLHVQKCAPQYLSNVLMKFNAKLGGTTAKVASKSPLGQFTKPTLVIGADVSHAAPGSLQPSMAAITVSMDKIAARYAAACETNGHRVEMITTNNIETMVKPLLHEWCSTVNLGRLPEHLLYFRDGVSEGQYQHVLQQEVKDLKRIFEGVNPNTVVKFAVIVASKRHHIRFFPGPAGDRSHNPLPGTLVEKDVTHPFEYDFYLNSHAAIQGTARPTHYHVLMDEIGMSANELQNMIYEHSYQYMRSTTPVSLFPAVYYAHLASNRARAHENIPASAGPHTSEEAMNKKSTTSSDKPPTEEKPLIPMMNLTRIQTSMWYI</sequence>
<dbReference type="InterPro" id="IPR036397">
    <property type="entry name" value="RNaseH_sf"/>
</dbReference>
<dbReference type="Pfam" id="PF16488">
    <property type="entry name" value="ArgoL2"/>
    <property type="match status" value="1"/>
</dbReference>
<evidence type="ECO:0000313" key="5">
    <source>
        <dbReference type="Proteomes" id="UP000192927"/>
    </source>
</evidence>
<proteinExistence type="predicted"/>
<dbReference type="Pfam" id="PF02171">
    <property type="entry name" value="Piwi"/>
    <property type="match status" value="1"/>
</dbReference>
<dbReference type="CDD" id="cd02846">
    <property type="entry name" value="PAZ_argonaute_like"/>
    <property type="match status" value="1"/>
</dbReference>
<dbReference type="InterPro" id="IPR045246">
    <property type="entry name" value="Piwi_ago-like"/>
</dbReference>
<dbReference type="InterPro" id="IPR032474">
    <property type="entry name" value="Argonaute_N"/>
</dbReference>
<dbReference type="SUPFAM" id="SSF53098">
    <property type="entry name" value="Ribonuclease H-like"/>
    <property type="match status" value="1"/>
</dbReference>
<dbReference type="CDD" id="cd04657">
    <property type="entry name" value="Piwi_ago-like"/>
    <property type="match status" value="1"/>
</dbReference>
<dbReference type="Gene3D" id="3.40.50.2300">
    <property type="match status" value="1"/>
</dbReference>
<dbReference type="InterPro" id="IPR032472">
    <property type="entry name" value="ArgoL2"/>
</dbReference>
<feature type="domain" description="PAZ" evidence="2">
    <location>
        <begin position="312"/>
        <end position="429"/>
    </location>
</feature>
<dbReference type="Proteomes" id="UP000192927">
    <property type="component" value="Unassembled WGS sequence"/>
</dbReference>
<feature type="compositionally biased region" description="Polar residues" evidence="1">
    <location>
        <begin position="18"/>
        <end position="39"/>
    </location>
</feature>
<evidence type="ECO:0000313" key="4">
    <source>
        <dbReference type="EMBL" id="SLM36529.1"/>
    </source>
</evidence>
<organism evidence="4 5">
    <name type="scientific">Lasallia pustulata</name>
    <dbReference type="NCBI Taxonomy" id="136370"/>
    <lineage>
        <taxon>Eukaryota</taxon>
        <taxon>Fungi</taxon>
        <taxon>Dikarya</taxon>
        <taxon>Ascomycota</taxon>
        <taxon>Pezizomycotina</taxon>
        <taxon>Lecanoromycetes</taxon>
        <taxon>OSLEUM clade</taxon>
        <taxon>Umbilicariomycetidae</taxon>
        <taxon>Umbilicariales</taxon>
        <taxon>Umbilicariaceae</taxon>
        <taxon>Lasallia</taxon>
    </lineage>
</organism>
<dbReference type="Pfam" id="PF08699">
    <property type="entry name" value="ArgoL1"/>
    <property type="match status" value="1"/>
</dbReference>
<name>A0A1W5D0W7_9LECA</name>
<dbReference type="PANTHER" id="PTHR22891">
    <property type="entry name" value="EUKARYOTIC TRANSLATION INITIATION FACTOR 2C"/>
    <property type="match status" value="1"/>
</dbReference>